<evidence type="ECO:0000313" key="2">
    <source>
        <dbReference type="Proteomes" id="UP000006729"/>
    </source>
</evidence>
<keyword evidence="2" id="KW-1185">Reference proteome</keyword>
<gene>
    <name evidence="1" type="ORF">POPTR_004G151800</name>
</gene>
<dbReference type="AlphaFoldDB" id="A0A3N7ETQ1"/>
<dbReference type="GO" id="GO:0004497">
    <property type="term" value="F:monooxygenase activity"/>
    <property type="evidence" value="ECO:0007669"/>
    <property type="project" value="InterPro"/>
</dbReference>
<dbReference type="Gene3D" id="1.10.630.10">
    <property type="entry name" value="Cytochrome P450"/>
    <property type="match status" value="1"/>
</dbReference>
<dbReference type="SMR" id="A0A3N7ETQ1"/>
<evidence type="ECO:0000313" key="1">
    <source>
        <dbReference type="EMBL" id="RQO89377.1"/>
    </source>
</evidence>
<dbReference type="SUPFAM" id="SSF48264">
    <property type="entry name" value="Cytochrome P450"/>
    <property type="match status" value="1"/>
</dbReference>
<sequence>MKKRKEKGEDRRKNHLSHWTITATSSVAIKLLAEHALVMQELVVINEALRISGGVGILRRTKQDIQVNGYTIPKD</sequence>
<dbReference type="Gramene" id="Potri.004G151800.3.v4.1">
    <property type="protein sequence ID" value="Potri.004G151800.3.v4.1"/>
    <property type="gene ID" value="Potri.004G151800.v4.1"/>
</dbReference>
<protein>
    <submittedName>
        <fullName evidence="1">Uncharacterized protein</fullName>
    </submittedName>
</protein>
<dbReference type="InterPro" id="IPR036396">
    <property type="entry name" value="Cyt_P450_sf"/>
</dbReference>
<organism evidence="1 2">
    <name type="scientific">Populus trichocarpa</name>
    <name type="common">Western balsam poplar</name>
    <name type="synonym">Populus balsamifera subsp. trichocarpa</name>
    <dbReference type="NCBI Taxonomy" id="3694"/>
    <lineage>
        <taxon>Eukaryota</taxon>
        <taxon>Viridiplantae</taxon>
        <taxon>Streptophyta</taxon>
        <taxon>Embryophyta</taxon>
        <taxon>Tracheophyta</taxon>
        <taxon>Spermatophyta</taxon>
        <taxon>Magnoliopsida</taxon>
        <taxon>eudicotyledons</taxon>
        <taxon>Gunneridae</taxon>
        <taxon>Pentapetalae</taxon>
        <taxon>rosids</taxon>
        <taxon>fabids</taxon>
        <taxon>Malpighiales</taxon>
        <taxon>Salicaceae</taxon>
        <taxon>Saliceae</taxon>
        <taxon>Populus</taxon>
    </lineage>
</organism>
<dbReference type="Proteomes" id="UP000006729">
    <property type="component" value="Chromosome 4"/>
</dbReference>
<reference evidence="1 2" key="1">
    <citation type="journal article" date="2006" name="Science">
        <title>The genome of black cottonwood, Populus trichocarpa (Torr. &amp; Gray).</title>
        <authorList>
            <person name="Tuskan G.A."/>
            <person name="Difazio S."/>
            <person name="Jansson S."/>
            <person name="Bohlmann J."/>
            <person name="Grigoriev I."/>
            <person name="Hellsten U."/>
            <person name="Putnam N."/>
            <person name="Ralph S."/>
            <person name="Rombauts S."/>
            <person name="Salamov A."/>
            <person name="Schein J."/>
            <person name="Sterck L."/>
            <person name="Aerts A."/>
            <person name="Bhalerao R.R."/>
            <person name="Bhalerao R.P."/>
            <person name="Blaudez D."/>
            <person name="Boerjan W."/>
            <person name="Brun A."/>
            <person name="Brunner A."/>
            <person name="Busov V."/>
            <person name="Campbell M."/>
            <person name="Carlson J."/>
            <person name="Chalot M."/>
            <person name="Chapman J."/>
            <person name="Chen G.L."/>
            <person name="Cooper D."/>
            <person name="Coutinho P.M."/>
            <person name="Couturier J."/>
            <person name="Covert S."/>
            <person name="Cronk Q."/>
            <person name="Cunningham R."/>
            <person name="Davis J."/>
            <person name="Degroeve S."/>
            <person name="Dejardin A."/>
            <person name="Depamphilis C."/>
            <person name="Detter J."/>
            <person name="Dirks B."/>
            <person name="Dubchak I."/>
            <person name="Duplessis S."/>
            <person name="Ehlting J."/>
            <person name="Ellis B."/>
            <person name="Gendler K."/>
            <person name="Goodstein D."/>
            <person name="Gribskov M."/>
            <person name="Grimwood J."/>
            <person name="Groover A."/>
            <person name="Gunter L."/>
            <person name="Hamberger B."/>
            <person name="Heinze B."/>
            <person name="Helariutta Y."/>
            <person name="Henrissat B."/>
            <person name="Holligan D."/>
            <person name="Holt R."/>
            <person name="Huang W."/>
            <person name="Islam-Faridi N."/>
            <person name="Jones S."/>
            <person name="Jones-Rhoades M."/>
            <person name="Jorgensen R."/>
            <person name="Joshi C."/>
            <person name="Kangasjarvi J."/>
            <person name="Karlsson J."/>
            <person name="Kelleher C."/>
            <person name="Kirkpatrick R."/>
            <person name="Kirst M."/>
            <person name="Kohler A."/>
            <person name="Kalluri U."/>
            <person name="Larimer F."/>
            <person name="Leebens-Mack J."/>
            <person name="Leple J.C."/>
            <person name="Locascio P."/>
            <person name="Lou Y."/>
            <person name="Lucas S."/>
            <person name="Martin F."/>
            <person name="Montanini B."/>
            <person name="Napoli C."/>
            <person name="Nelson D.R."/>
            <person name="Nelson C."/>
            <person name="Nieminen K."/>
            <person name="Nilsson O."/>
            <person name="Pereda V."/>
            <person name="Peter G."/>
            <person name="Philippe R."/>
            <person name="Pilate G."/>
            <person name="Poliakov A."/>
            <person name="Razumovskaya J."/>
            <person name="Richardson P."/>
            <person name="Rinaldi C."/>
            <person name="Ritland K."/>
            <person name="Rouze P."/>
            <person name="Ryaboy D."/>
            <person name="Schmutz J."/>
            <person name="Schrader J."/>
            <person name="Segerman B."/>
            <person name="Shin H."/>
            <person name="Siddiqui A."/>
            <person name="Sterky F."/>
            <person name="Terry A."/>
            <person name="Tsai C.J."/>
            <person name="Uberbacher E."/>
            <person name="Unneberg P."/>
            <person name="Vahala J."/>
            <person name="Wall K."/>
            <person name="Wessler S."/>
            <person name="Yang G."/>
            <person name="Yin T."/>
            <person name="Douglas C."/>
            <person name="Marra M."/>
            <person name="Sandberg G."/>
            <person name="Van de Peer Y."/>
            <person name="Rokhsar D."/>
        </authorList>
    </citation>
    <scope>NUCLEOTIDE SEQUENCE [LARGE SCALE GENOMIC DNA]</scope>
    <source>
        <strain evidence="2">cv. Nisqually</strain>
    </source>
</reference>
<dbReference type="GO" id="GO:0005506">
    <property type="term" value="F:iron ion binding"/>
    <property type="evidence" value="ECO:0007669"/>
    <property type="project" value="InterPro"/>
</dbReference>
<dbReference type="GO" id="GO:0016705">
    <property type="term" value="F:oxidoreductase activity, acting on paired donors, with incorporation or reduction of molecular oxygen"/>
    <property type="evidence" value="ECO:0007669"/>
    <property type="project" value="InterPro"/>
</dbReference>
<dbReference type="EMBL" id="CM009293">
    <property type="protein sequence ID" value="RQO89377.1"/>
    <property type="molecule type" value="Genomic_DNA"/>
</dbReference>
<accession>A0A3N7ETQ1</accession>
<name>A0A3N7ETQ1_POPTR</name>
<proteinExistence type="predicted"/>
<dbReference type="GO" id="GO:0020037">
    <property type="term" value="F:heme binding"/>
    <property type="evidence" value="ECO:0007669"/>
    <property type="project" value="InterPro"/>
</dbReference>